<evidence type="ECO:0000313" key="2">
    <source>
        <dbReference type="Proteomes" id="UP000006729"/>
    </source>
</evidence>
<organism evidence="1 2">
    <name type="scientific">Populus trichocarpa</name>
    <name type="common">Western balsam poplar</name>
    <name type="synonym">Populus balsamifera subsp. trichocarpa</name>
    <dbReference type="NCBI Taxonomy" id="3694"/>
    <lineage>
        <taxon>Eukaryota</taxon>
        <taxon>Viridiplantae</taxon>
        <taxon>Streptophyta</taxon>
        <taxon>Embryophyta</taxon>
        <taxon>Tracheophyta</taxon>
        <taxon>Spermatophyta</taxon>
        <taxon>Magnoliopsida</taxon>
        <taxon>eudicotyledons</taxon>
        <taxon>Gunneridae</taxon>
        <taxon>Pentapetalae</taxon>
        <taxon>rosids</taxon>
        <taxon>fabids</taxon>
        <taxon>Malpighiales</taxon>
        <taxon>Salicaceae</taxon>
        <taxon>Saliceae</taxon>
        <taxon>Populus</taxon>
    </lineage>
</organism>
<dbReference type="AlphaFoldDB" id="A0A2K2C4D4"/>
<accession>A0A2K2C4D4</accession>
<keyword evidence="2" id="KW-1185">Reference proteome</keyword>
<dbReference type="Proteomes" id="UP000006729">
    <property type="component" value="Chromosome 1"/>
</dbReference>
<proteinExistence type="predicted"/>
<gene>
    <name evidence="1" type="ORF">POPTR_001G270200</name>
</gene>
<sequence>MESSHCSQSSPLHPVSLTKIPPFPFPFPQINPSRSRSHILLFSNLKPSRSQRLPLSFSQNPHFFSLFRLPLI</sequence>
<name>A0A2K2C4D4_POPTR</name>
<evidence type="ECO:0000313" key="1">
    <source>
        <dbReference type="EMBL" id="PNT56891.1"/>
    </source>
</evidence>
<dbReference type="EMBL" id="CM009290">
    <property type="protein sequence ID" value="PNT56891.1"/>
    <property type="molecule type" value="Genomic_DNA"/>
</dbReference>
<dbReference type="InParanoid" id="A0A2K2C4D4"/>
<reference evidence="1 2" key="1">
    <citation type="journal article" date="2006" name="Science">
        <title>The genome of black cottonwood, Populus trichocarpa (Torr. &amp; Gray).</title>
        <authorList>
            <person name="Tuskan G.A."/>
            <person name="Difazio S."/>
            <person name="Jansson S."/>
            <person name="Bohlmann J."/>
            <person name="Grigoriev I."/>
            <person name="Hellsten U."/>
            <person name="Putnam N."/>
            <person name="Ralph S."/>
            <person name="Rombauts S."/>
            <person name="Salamov A."/>
            <person name="Schein J."/>
            <person name="Sterck L."/>
            <person name="Aerts A."/>
            <person name="Bhalerao R.R."/>
            <person name="Bhalerao R.P."/>
            <person name="Blaudez D."/>
            <person name="Boerjan W."/>
            <person name="Brun A."/>
            <person name="Brunner A."/>
            <person name="Busov V."/>
            <person name="Campbell M."/>
            <person name="Carlson J."/>
            <person name="Chalot M."/>
            <person name="Chapman J."/>
            <person name="Chen G.L."/>
            <person name="Cooper D."/>
            <person name="Coutinho P.M."/>
            <person name="Couturier J."/>
            <person name="Covert S."/>
            <person name="Cronk Q."/>
            <person name="Cunningham R."/>
            <person name="Davis J."/>
            <person name="Degroeve S."/>
            <person name="Dejardin A."/>
            <person name="Depamphilis C."/>
            <person name="Detter J."/>
            <person name="Dirks B."/>
            <person name="Dubchak I."/>
            <person name="Duplessis S."/>
            <person name="Ehlting J."/>
            <person name="Ellis B."/>
            <person name="Gendler K."/>
            <person name="Goodstein D."/>
            <person name="Gribskov M."/>
            <person name="Grimwood J."/>
            <person name="Groover A."/>
            <person name="Gunter L."/>
            <person name="Hamberger B."/>
            <person name="Heinze B."/>
            <person name="Helariutta Y."/>
            <person name="Henrissat B."/>
            <person name="Holligan D."/>
            <person name="Holt R."/>
            <person name="Huang W."/>
            <person name="Islam-Faridi N."/>
            <person name="Jones S."/>
            <person name="Jones-Rhoades M."/>
            <person name="Jorgensen R."/>
            <person name="Joshi C."/>
            <person name="Kangasjarvi J."/>
            <person name="Karlsson J."/>
            <person name="Kelleher C."/>
            <person name="Kirkpatrick R."/>
            <person name="Kirst M."/>
            <person name="Kohler A."/>
            <person name="Kalluri U."/>
            <person name="Larimer F."/>
            <person name="Leebens-Mack J."/>
            <person name="Leple J.C."/>
            <person name="Locascio P."/>
            <person name="Lou Y."/>
            <person name="Lucas S."/>
            <person name="Martin F."/>
            <person name="Montanini B."/>
            <person name="Napoli C."/>
            <person name="Nelson D.R."/>
            <person name="Nelson C."/>
            <person name="Nieminen K."/>
            <person name="Nilsson O."/>
            <person name="Pereda V."/>
            <person name="Peter G."/>
            <person name="Philippe R."/>
            <person name="Pilate G."/>
            <person name="Poliakov A."/>
            <person name="Razumovskaya J."/>
            <person name="Richardson P."/>
            <person name="Rinaldi C."/>
            <person name="Ritland K."/>
            <person name="Rouze P."/>
            <person name="Ryaboy D."/>
            <person name="Schmutz J."/>
            <person name="Schrader J."/>
            <person name="Segerman B."/>
            <person name="Shin H."/>
            <person name="Siddiqui A."/>
            <person name="Sterky F."/>
            <person name="Terry A."/>
            <person name="Tsai C.J."/>
            <person name="Uberbacher E."/>
            <person name="Unneberg P."/>
            <person name="Vahala J."/>
            <person name="Wall K."/>
            <person name="Wessler S."/>
            <person name="Yang G."/>
            <person name="Yin T."/>
            <person name="Douglas C."/>
            <person name="Marra M."/>
            <person name="Sandberg G."/>
            <person name="Van de Peer Y."/>
            <person name="Rokhsar D."/>
        </authorList>
    </citation>
    <scope>NUCLEOTIDE SEQUENCE [LARGE SCALE GENOMIC DNA]</scope>
    <source>
        <strain evidence="2">cv. Nisqually</strain>
        <strain evidence="1">Nisqually-1</strain>
    </source>
</reference>
<dbReference type="EMBL" id="CM009290">
    <property type="protein sequence ID" value="PNT56892.1"/>
    <property type="molecule type" value="Genomic_DNA"/>
</dbReference>
<protein>
    <submittedName>
        <fullName evidence="1">Uncharacterized protein</fullName>
    </submittedName>
</protein>
<reference evidence="1" key="2">
    <citation type="submission" date="2017-07" db="EMBL/GenBank/DDBJ databases">
        <title>WGS assembly of Populus trichocarpa.</title>
        <authorList>
            <person name="Tuskan G."/>
            <person name="Difazio S."/>
            <person name="Jansson S."/>
            <person name="Bohlmann J."/>
            <person name="Grigoriev I."/>
            <person name="Hellsten U."/>
            <person name="Putnam N."/>
            <person name="Ralph S."/>
            <person name="Rombauts S."/>
            <person name="Salamov A."/>
            <person name="Schein J."/>
            <person name="Sterck L."/>
            <person name="Aerts A."/>
            <person name="Bhalerao R."/>
            <person name="Bhalerao R."/>
            <person name="Blaudez D."/>
            <person name="Boerjan W."/>
            <person name="Brun A."/>
            <person name="Brunner A."/>
            <person name="Busov V."/>
            <person name="Campbell M."/>
            <person name="Carlson J."/>
            <person name="Chalot M."/>
            <person name="Chapman J."/>
            <person name="Chen G."/>
            <person name="Cooper D."/>
            <person name="Coutinho P."/>
            <person name="Couturier J."/>
            <person name="Covert S."/>
            <person name="Cronk Q."/>
            <person name="Cunningham R."/>
            <person name="Davis J."/>
            <person name="Degroeve S."/>
            <person name="Dejardin A."/>
            <person name="Depamphilis C."/>
            <person name="Detter J."/>
            <person name="Dirks B."/>
            <person name="Dubchak I."/>
            <person name="Duplessis S."/>
            <person name="Ehlting J."/>
            <person name="Ellis B."/>
            <person name="Gendler K."/>
            <person name="Goodstein D."/>
            <person name="Gribskov M."/>
            <person name="Grimwood J."/>
            <person name="Groover A."/>
            <person name="Gunter L."/>
            <person name="Hamberger B."/>
            <person name="Heinze B."/>
            <person name="Helariutta Y."/>
            <person name="Henrissat B."/>
            <person name="Holligan D."/>
            <person name="Holt R."/>
            <person name="Huang W."/>
            <person name="Islam-Faridi N."/>
            <person name="Jones S."/>
            <person name="Jones-Rhoades M."/>
            <person name="Jorgensen R."/>
            <person name="Joshi C."/>
            <person name="Kangasjarvi J."/>
            <person name="Karlsson J."/>
            <person name="Kelleher C."/>
            <person name="Kirkpatrick R."/>
            <person name="Kirst M."/>
            <person name="Kohler A."/>
            <person name="Kalluri U."/>
            <person name="Larimer F."/>
            <person name="Leebens-Mack J."/>
            <person name="Leple J."/>
            <person name="Locascio P."/>
            <person name="Lou Y."/>
            <person name="Lucas S."/>
            <person name="Martin F."/>
            <person name="Montanini B."/>
            <person name="Napoli C."/>
            <person name="Nelson D."/>
            <person name="Nelson C."/>
            <person name="Nieminen K."/>
            <person name="Nilsson O."/>
            <person name="Pereda V."/>
            <person name="Peter G."/>
            <person name="Philippe R."/>
            <person name="Pilate G."/>
            <person name="Poliakov A."/>
            <person name="Razumovskaya J."/>
            <person name="Richardson P."/>
            <person name="Rinaldi C."/>
            <person name="Ritland K."/>
            <person name="Rouze P."/>
            <person name="Ryaboy D."/>
            <person name="Schmutz J."/>
            <person name="Schrader J."/>
            <person name="Segerman B."/>
            <person name="Shin H."/>
            <person name="Siddiqui A."/>
            <person name="Sterky F."/>
            <person name="Terry A."/>
            <person name="Tsai C."/>
            <person name="Uberbacher E."/>
            <person name="Unneberg P."/>
            <person name="Vahala J."/>
            <person name="Wall K."/>
            <person name="Wessler S."/>
            <person name="Yang G."/>
            <person name="Yin T."/>
            <person name="Douglas C."/>
            <person name="Marra M."/>
            <person name="Sandberg G."/>
            <person name="Van De Peer Y."/>
            <person name="Rokhsar D."/>
        </authorList>
    </citation>
    <scope>NUCLEOTIDE SEQUENCE</scope>
    <source>
        <strain evidence="1">Nisqually-1</strain>
    </source>
</reference>